<evidence type="ECO:0000313" key="2">
    <source>
        <dbReference type="Proteomes" id="UP000324222"/>
    </source>
</evidence>
<dbReference type="Proteomes" id="UP000324222">
    <property type="component" value="Unassembled WGS sequence"/>
</dbReference>
<accession>A0A5B7GCP6</accession>
<keyword evidence="2" id="KW-1185">Reference proteome</keyword>
<evidence type="ECO:0000313" key="1">
    <source>
        <dbReference type="EMBL" id="MPC55087.1"/>
    </source>
</evidence>
<dbReference type="AlphaFoldDB" id="A0A5B7GCP6"/>
<reference evidence="1 2" key="1">
    <citation type="submission" date="2019-05" db="EMBL/GenBank/DDBJ databases">
        <title>Another draft genome of Portunus trituberculatus and its Hox gene families provides insights of decapod evolution.</title>
        <authorList>
            <person name="Jeong J.-H."/>
            <person name="Song I."/>
            <person name="Kim S."/>
            <person name="Choi T."/>
            <person name="Kim D."/>
            <person name="Ryu S."/>
            <person name="Kim W."/>
        </authorList>
    </citation>
    <scope>NUCLEOTIDE SEQUENCE [LARGE SCALE GENOMIC DNA]</scope>
    <source>
        <tissue evidence="1">Muscle</tissue>
    </source>
</reference>
<comment type="caution">
    <text evidence="1">The sequence shown here is derived from an EMBL/GenBank/DDBJ whole genome shotgun (WGS) entry which is preliminary data.</text>
</comment>
<protein>
    <submittedName>
        <fullName evidence="1">Uncharacterized protein</fullName>
    </submittedName>
</protein>
<name>A0A5B7GCP6_PORTR</name>
<dbReference type="EMBL" id="VSRR010012875">
    <property type="protein sequence ID" value="MPC55087.1"/>
    <property type="molecule type" value="Genomic_DNA"/>
</dbReference>
<organism evidence="1 2">
    <name type="scientific">Portunus trituberculatus</name>
    <name type="common">Swimming crab</name>
    <name type="synonym">Neptunus trituberculatus</name>
    <dbReference type="NCBI Taxonomy" id="210409"/>
    <lineage>
        <taxon>Eukaryota</taxon>
        <taxon>Metazoa</taxon>
        <taxon>Ecdysozoa</taxon>
        <taxon>Arthropoda</taxon>
        <taxon>Crustacea</taxon>
        <taxon>Multicrustacea</taxon>
        <taxon>Malacostraca</taxon>
        <taxon>Eumalacostraca</taxon>
        <taxon>Eucarida</taxon>
        <taxon>Decapoda</taxon>
        <taxon>Pleocyemata</taxon>
        <taxon>Brachyura</taxon>
        <taxon>Eubrachyura</taxon>
        <taxon>Portunoidea</taxon>
        <taxon>Portunidae</taxon>
        <taxon>Portuninae</taxon>
        <taxon>Portunus</taxon>
    </lineage>
</organism>
<sequence>MFTPSTHPCPIPPPGTIPGLWGQQASETYVGIKIVKPLAINLLTSTDSTYCQFSSQLFPIRGRRIGQ</sequence>
<gene>
    <name evidence="1" type="ORF">E2C01_049020</name>
</gene>
<proteinExistence type="predicted"/>